<sequence>MAAVDVVVANGAAALPFALERAPAMRQLAAVNGGRALDVPLARDALPALEASDLTESDAAAQTARQGENTLPPAAADRALHAHVQLGALLIRRYRDSLR</sequence>
<name>A0A0H2X3Y1_XANC8</name>
<dbReference type="Proteomes" id="UP000000420">
    <property type="component" value="Chromosome"/>
</dbReference>
<gene>
    <name evidence="1" type="ordered locus">XC_0669</name>
</gene>
<dbReference type="RefSeq" id="WP_011038586.1">
    <property type="nucleotide sequence ID" value="NC_007086.1"/>
</dbReference>
<organism evidence="1 2">
    <name type="scientific">Xanthomonas campestris pv. campestris (strain 8004)</name>
    <dbReference type="NCBI Taxonomy" id="314565"/>
    <lineage>
        <taxon>Bacteria</taxon>
        <taxon>Pseudomonadati</taxon>
        <taxon>Pseudomonadota</taxon>
        <taxon>Gammaproteobacteria</taxon>
        <taxon>Lysobacterales</taxon>
        <taxon>Lysobacteraceae</taxon>
        <taxon>Xanthomonas</taxon>
    </lineage>
</organism>
<evidence type="ECO:0000313" key="1">
    <source>
        <dbReference type="EMBL" id="AAY47748.1"/>
    </source>
</evidence>
<accession>A0A0H2X3Y1</accession>
<proteinExistence type="predicted"/>
<dbReference type="AlphaFoldDB" id="A0A0H2X3Y1"/>
<evidence type="ECO:0000313" key="2">
    <source>
        <dbReference type="Proteomes" id="UP000000420"/>
    </source>
</evidence>
<reference evidence="1 2" key="1">
    <citation type="journal article" date="2005" name="Genome Res.">
        <title>Comparative and functional genomic analyses of the pathogenicity of phytopathogen Xanthomonas campestris pv. campestris.</title>
        <authorList>
            <person name="Qian W."/>
            <person name="Jia Y."/>
            <person name="Ren S.X."/>
            <person name="He Y.Q."/>
            <person name="Feng J.X."/>
            <person name="Lu L.F."/>
            <person name="Sun Q."/>
            <person name="Ying G."/>
            <person name="Tang D.J."/>
            <person name="Tang H."/>
            <person name="Wu W."/>
            <person name="Hao P."/>
            <person name="Wang L."/>
            <person name="Jiang B.L."/>
            <person name="Zeng S."/>
            <person name="Gu W.Y."/>
            <person name="Lu G."/>
            <person name="Rong L."/>
            <person name="Tian Y."/>
            <person name="Yao Z."/>
            <person name="Fu G."/>
            <person name="Chen B."/>
            <person name="Fang R."/>
            <person name="Qiang B."/>
            <person name="Chen Z."/>
            <person name="Zhao G.P."/>
            <person name="Tang J.L."/>
            <person name="He C."/>
        </authorList>
    </citation>
    <scope>NUCLEOTIDE SEQUENCE [LARGE SCALE GENOMIC DNA]</scope>
    <source>
        <strain evidence="1 2">8004</strain>
    </source>
</reference>
<dbReference type="HOGENOM" id="CLU_2319389_0_0_6"/>
<protein>
    <submittedName>
        <fullName evidence="1">Uncharacterized protein</fullName>
    </submittedName>
</protein>
<dbReference type="KEGG" id="xcb:XC_0669"/>
<dbReference type="EMBL" id="CP000050">
    <property type="protein sequence ID" value="AAY47748.1"/>
    <property type="molecule type" value="Genomic_DNA"/>
</dbReference>